<dbReference type="AlphaFoldDB" id="A0A437P5F9"/>
<organism evidence="1 2">
    <name type="scientific">Methylobacterium oryzihabitans</name>
    <dbReference type="NCBI Taxonomy" id="2499852"/>
    <lineage>
        <taxon>Bacteria</taxon>
        <taxon>Pseudomonadati</taxon>
        <taxon>Pseudomonadota</taxon>
        <taxon>Alphaproteobacteria</taxon>
        <taxon>Hyphomicrobiales</taxon>
        <taxon>Methylobacteriaceae</taxon>
        <taxon>Methylobacterium</taxon>
    </lineage>
</organism>
<sequence length="515" mass="59443">MAIRSRGKHLKIDRLVGSLMASEQENKGVTATEHLLYNLCLKSFLRLWSYANPFKDDGNEFCDVIAVFDRHVFIFFDRYKYLPDLTEVDNPRVSWDRWKRRAIESQIKTAHGAERYLLSGRKLFLDAKKEKLFPVTFDISDAIIHKIVVAHGAAEACRKFSENNISGSLAISYSDKNIDVPFPFTINLEKSRPVHILDSNTLPIILGELDTVKDFANYLDAKIMAINKYEDLLYCGEEDLLANYWLNIDDQNKHFIGTYDEKINSFMVAEGAWESLKKRPEYKATKEANQQSYFWDDLINRTCENFLKGVLLGNSDLLEGRSAIREMAKEPRFIRRSIVELMFGAILNFPNNPTELMRHMRFIPSHEKGKGYVFLQIFVPPGFRNNNYGIDERTVRQEILLIACGAAKNHMPDLHTIIGIGIEPPKISTAIGEDFILLDCTDWSREREMEFREKNKGFNFFSTHTLRRHEGKTTEFVKPSRRRARTHRISKVGRNDPCPCGSGIKFKKCHGIHSD</sequence>
<evidence type="ECO:0000313" key="2">
    <source>
        <dbReference type="Proteomes" id="UP000286997"/>
    </source>
</evidence>
<dbReference type="OrthoDB" id="570299at2"/>
<evidence type="ECO:0000313" key="1">
    <source>
        <dbReference type="EMBL" id="RVU17506.1"/>
    </source>
</evidence>
<keyword evidence="2" id="KW-1185">Reference proteome</keyword>
<protein>
    <recommendedName>
        <fullName evidence="3">Preprotein translocase subunit SecA</fullName>
    </recommendedName>
</protein>
<dbReference type="EMBL" id="SACP01000012">
    <property type="protein sequence ID" value="RVU17506.1"/>
    <property type="molecule type" value="Genomic_DNA"/>
</dbReference>
<dbReference type="Pfam" id="PF02810">
    <property type="entry name" value="SEC-C"/>
    <property type="match status" value="1"/>
</dbReference>
<name>A0A437P5F9_9HYPH</name>
<gene>
    <name evidence="1" type="ORF">EOE48_14050</name>
</gene>
<evidence type="ECO:0008006" key="3">
    <source>
        <dbReference type="Google" id="ProtNLM"/>
    </source>
</evidence>
<dbReference type="Gene3D" id="3.10.450.50">
    <property type="match status" value="1"/>
</dbReference>
<accession>A0A437P5F9</accession>
<dbReference type="SUPFAM" id="SSF103642">
    <property type="entry name" value="Sec-C motif"/>
    <property type="match status" value="1"/>
</dbReference>
<dbReference type="RefSeq" id="WP_127730110.1">
    <property type="nucleotide sequence ID" value="NZ_SACP01000012.1"/>
</dbReference>
<comment type="caution">
    <text evidence="1">The sequence shown here is derived from an EMBL/GenBank/DDBJ whole genome shotgun (WGS) entry which is preliminary data.</text>
</comment>
<reference evidence="1 2" key="1">
    <citation type="submission" date="2019-01" db="EMBL/GenBank/DDBJ databases">
        <authorList>
            <person name="Chen W.-M."/>
        </authorList>
    </citation>
    <scope>NUCLEOTIDE SEQUENCE [LARGE SCALE GENOMIC DNA]</scope>
    <source>
        <strain evidence="1 2">TER-1</strain>
    </source>
</reference>
<proteinExistence type="predicted"/>
<dbReference type="Proteomes" id="UP000286997">
    <property type="component" value="Unassembled WGS sequence"/>
</dbReference>
<dbReference type="InterPro" id="IPR004027">
    <property type="entry name" value="SEC_C_motif"/>
</dbReference>